<comment type="subcellular location">
    <subcellularLocation>
        <location evidence="2">Cytoplasmic vesicle</location>
        <location evidence="2">Phagosome membrane</location>
    </subcellularLocation>
    <subcellularLocation>
        <location evidence="1">Early endosome membrane</location>
    </subcellularLocation>
</comment>
<evidence type="ECO:0000313" key="6">
    <source>
        <dbReference type="EMBL" id="KAF7729407.1"/>
    </source>
</evidence>
<dbReference type="InterPro" id="IPR036691">
    <property type="entry name" value="Endo/exonu/phosph_ase_sf"/>
</dbReference>
<dbReference type="InterPro" id="IPR008936">
    <property type="entry name" value="Rho_GTPase_activation_prot"/>
</dbReference>
<dbReference type="InterPro" id="IPR000300">
    <property type="entry name" value="IPPc"/>
</dbReference>
<dbReference type="GO" id="GO:0031901">
    <property type="term" value="C:early endosome membrane"/>
    <property type="evidence" value="ECO:0007669"/>
    <property type="project" value="UniProtKB-SubCell"/>
</dbReference>
<dbReference type="InterPro" id="IPR046985">
    <property type="entry name" value="IP5"/>
</dbReference>
<dbReference type="OrthoDB" id="7862313at2759"/>
<dbReference type="Gene3D" id="3.60.10.10">
    <property type="entry name" value="Endonuclease/exonuclease/phosphatase"/>
    <property type="match status" value="1"/>
</dbReference>
<evidence type="ECO:0000256" key="3">
    <source>
        <dbReference type="ARBA" id="ARBA00022753"/>
    </source>
</evidence>
<dbReference type="FunFam" id="2.60.40.10:FF:000132">
    <property type="entry name" value="Inositol polyphosphate 5-phosphatase OCRL-1 isoform b"/>
    <property type="match status" value="1"/>
</dbReference>
<comment type="caution">
    <text evidence="6">The sequence shown here is derived from an EMBL/GenBank/DDBJ whole genome shotgun (WGS) entry which is preliminary data.</text>
</comment>
<dbReference type="InterPro" id="IPR048869">
    <property type="entry name" value="OCRL-1_2_ASH"/>
</dbReference>
<dbReference type="AlphaFoldDB" id="A0A8H7BZP3"/>
<gene>
    <name evidence="6" type="ORF">EC973_004386</name>
</gene>
<evidence type="ECO:0000256" key="4">
    <source>
        <dbReference type="ARBA" id="ARBA00023329"/>
    </source>
</evidence>
<dbReference type="Pfam" id="PF21310">
    <property type="entry name" value="OCRL-like_ASH"/>
    <property type="match status" value="1"/>
</dbReference>
<dbReference type="Proteomes" id="UP000605846">
    <property type="component" value="Unassembled WGS sequence"/>
</dbReference>
<dbReference type="Gene3D" id="1.10.555.10">
    <property type="entry name" value="Rho GTPase activation protein"/>
    <property type="match status" value="1"/>
</dbReference>
<dbReference type="GO" id="GO:0046856">
    <property type="term" value="P:phosphatidylinositol dephosphorylation"/>
    <property type="evidence" value="ECO:0007669"/>
    <property type="project" value="InterPro"/>
</dbReference>
<feature type="domain" description="Rho-GAP" evidence="5">
    <location>
        <begin position="684"/>
        <end position="863"/>
    </location>
</feature>
<organism evidence="6 7">
    <name type="scientific">Apophysomyces ossiformis</name>
    <dbReference type="NCBI Taxonomy" id="679940"/>
    <lineage>
        <taxon>Eukaryota</taxon>
        <taxon>Fungi</taxon>
        <taxon>Fungi incertae sedis</taxon>
        <taxon>Mucoromycota</taxon>
        <taxon>Mucoromycotina</taxon>
        <taxon>Mucoromycetes</taxon>
        <taxon>Mucorales</taxon>
        <taxon>Mucorineae</taxon>
        <taxon>Mucoraceae</taxon>
        <taxon>Apophysomyces</taxon>
    </lineage>
</organism>
<reference evidence="6" key="1">
    <citation type="submission" date="2020-01" db="EMBL/GenBank/DDBJ databases">
        <title>Genome Sequencing of Three Apophysomyces-Like Fungal Strains Confirms a Novel Fungal Genus in the Mucoromycota with divergent Burkholderia-like Endosymbiotic Bacteria.</title>
        <authorList>
            <person name="Stajich J.E."/>
            <person name="Macias A.M."/>
            <person name="Carter-House D."/>
            <person name="Lovett B."/>
            <person name="Kasson L.R."/>
            <person name="Berry K."/>
            <person name="Grigoriev I."/>
            <person name="Chang Y."/>
            <person name="Spatafora J."/>
            <person name="Kasson M.T."/>
        </authorList>
    </citation>
    <scope>NUCLEOTIDE SEQUENCE</scope>
    <source>
        <strain evidence="6">NRRL A-21654</strain>
    </source>
</reference>
<accession>A0A8H7BZP3</accession>
<keyword evidence="4" id="KW-0968">Cytoplasmic vesicle</keyword>
<dbReference type="GO" id="GO:0007165">
    <property type="term" value="P:signal transduction"/>
    <property type="evidence" value="ECO:0007669"/>
    <property type="project" value="InterPro"/>
</dbReference>
<dbReference type="Gene3D" id="2.60.40.10">
    <property type="entry name" value="Immunoglobulins"/>
    <property type="match status" value="1"/>
</dbReference>
<proteinExistence type="predicted"/>
<evidence type="ECO:0000256" key="1">
    <source>
        <dbReference type="ARBA" id="ARBA00004146"/>
    </source>
</evidence>
<dbReference type="EMBL" id="JABAYA010000025">
    <property type="protein sequence ID" value="KAF7729407.1"/>
    <property type="molecule type" value="Genomic_DNA"/>
</dbReference>
<dbReference type="SMART" id="SM00324">
    <property type="entry name" value="RhoGAP"/>
    <property type="match status" value="1"/>
</dbReference>
<protein>
    <recommendedName>
        <fullName evidence="5">Rho-GAP domain-containing protein</fullName>
    </recommendedName>
</protein>
<sequence length="863" mass="98298">MSNLLAEIRRLVTVASNHGYTEDGDSHGWVKEYNKYTCTYCNNAKTRSKWWLTVEKSKRGANLSRAKTLPSRQPSAIPYVLPIQRQDTMALINLRRAGSVLTRKMKELTLTGAKKHWVNARLKDQEDKFVSWSNANVFVGTWNVHGSLPDGSLSKWILGTLRTEDGKLFEPDFFVIGLQEMETDTGAYIRYDPAKETAWVNGIIAALGDKANDYYKIASKQLVTMLLIVIGKTCHKAHISEVSTCYAGVGLMNMMGNKGGIGARFRFRDSYLCFITSHLAAFQDKVEKRNQDFAEISKRLVFPHRVDSRLDYVNYSWNDGGDEGVSFLENNEVIRDWTREASIFHADHLVWLGDLNYRINLPEPEIKTRLRQGQLDLLLEYDQLSIEREAGRTFTMFEEGAINFQPTYKFDAGTNNYDTSEKRRAPSWTDRILWKKESFNLYDTMDDDDKKPPPKLNLLAYGNCVDMMLSDHKPVRALMQLKIRTIDTRKQEATKKTLVQQLIETQDNVTKGQISTSFIDFGEVQFMEYKEKKLVIENTGQVVAPFRFIPKMDEQQICPPWLNIHPTSGVLGPGEKTMIQFDLMIDPSISAPFNEGEQKIDDILVLRLENGKDFFIVVSGKYTPTCFGVPIPRLSQMTVPVSEIATVKKSHSPSNTEDQAQAQQATLPKELWRLLNFLWNRHMFRIETLFVDHGDRVISDYIRKCLDTGESFDIVIPSGDDSNSKDTKASGEDKLSCADTVTEKEIVAANSMVDVLVAFLECLPEPVIPTNLYLRALEAGGSPEAMNLLMESLPHAHLNVLHYITSFLKDAINYAPTSHKHERKDRIVETFTVLLRPKADFKERNPANAKHKREKFIAQLLKT</sequence>
<evidence type="ECO:0000259" key="5">
    <source>
        <dbReference type="PROSITE" id="PS50238"/>
    </source>
</evidence>
<keyword evidence="3" id="KW-0967">Endosome</keyword>
<evidence type="ECO:0000256" key="2">
    <source>
        <dbReference type="ARBA" id="ARBA00004580"/>
    </source>
</evidence>
<dbReference type="SUPFAM" id="SSF56219">
    <property type="entry name" value="DNase I-like"/>
    <property type="match status" value="1"/>
</dbReference>
<dbReference type="SMART" id="SM00128">
    <property type="entry name" value="IPPc"/>
    <property type="match status" value="1"/>
</dbReference>
<dbReference type="PANTHER" id="PTHR11200">
    <property type="entry name" value="INOSITOL 5-PHOSPHATASE"/>
    <property type="match status" value="1"/>
</dbReference>
<keyword evidence="7" id="KW-1185">Reference proteome</keyword>
<dbReference type="PROSITE" id="PS50238">
    <property type="entry name" value="RHOGAP"/>
    <property type="match status" value="1"/>
</dbReference>
<dbReference type="SUPFAM" id="SSF48350">
    <property type="entry name" value="GTPase activation domain, GAP"/>
    <property type="match status" value="1"/>
</dbReference>
<name>A0A8H7BZP3_9FUNG</name>
<dbReference type="GO" id="GO:0004439">
    <property type="term" value="F:phosphatidylinositol-4,5-bisphosphate 5-phosphatase activity"/>
    <property type="evidence" value="ECO:0007669"/>
    <property type="project" value="TreeGrafter"/>
</dbReference>
<evidence type="ECO:0000313" key="7">
    <source>
        <dbReference type="Proteomes" id="UP000605846"/>
    </source>
</evidence>
<dbReference type="Pfam" id="PF22669">
    <property type="entry name" value="Exo_endo_phos2"/>
    <property type="match status" value="1"/>
</dbReference>
<dbReference type="InterPro" id="IPR013783">
    <property type="entry name" value="Ig-like_fold"/>
</dbReference>
<dbReference type="InterPro" id="IPR000198">
    <property type="entry name" value="RhoGAP_dom"/>
</dbReference>
<dbReference type="Pfam" id="PF00620">
    <property type="entry name" value="RhoGAP"/>
    <property type="match status" value="1"/>
</dbReference>
<dbReference type="PANTHER" id="PTHR11200:SF300">
    <property type="entry name" value="TYPE II INOSITOL 1,4,5-TRISPHOSPHATE 5-PHOSPHATASE"/>
    <property type="match status" value="1"/>
</dbReference>